<dbReference type="Pfam" id="PF00679">
    <property type="entry name" value="EFG_C"/>
    <property type="match status" value="1"/>
</dbReference>
<dbReference type="InterPro" id="IPR004161">
    <property type="entry name" value="EFTu-like_2"/>
</dbReference>
<dbReference type="InterPro" id="IPR005225">
    <property type="entry name" value="Small_GTP-bd"/>
</dbReference>
<feature type="binding site" evidence="3">
    <location>
        <begin position="18"/>
        <end position="23"/>
    </location>
    <ligand>
        <name>GTP</name>
        <dbReference type="ChEBI" id="CHEBI:37565"/>
    </ligand>
</feature>
<keyword evidence="3" id="KW-0820">tRNA-binding</keyword>
<dbReference type="CDD" id="cd01891">
    <property type="entry name" value="TypA_BipA"/>
    <property type="match status" value="1"/>
</dbReference>
<dbReference type="InterPro" id="IPR048876">
    <property type="entry name" value="BipA_C"/>
</dbReference>
<dbReference type="AlphaFoldDB" id="A0A412Z6H2"/>
<gene>
    <name evidence="4" type="primary">typA</name>
    <name evidence="3" type="synonym">bipA</name>
    <name evidence="4" type="ORF">DWW02_15060</name>
</gene>
<dbReference type="SUPFAM" id="SSF54980">
    <property type="entry name" value="EF-G C-terminal domain-like"/>
    <property type="match status" value="2"/>
</dbReference>
<evidence type="ECO:0000313" key="5">
    <source>
        <dbReference type="Proteomes" id="UP000284543"/>
    </source>
</evidence>
<dbReference type="CDD" id="cd16263">
    <property type="entry name" value="BipA_III"/>
    <property type="match status" value="1"/>
</dbReference>
<dbReference type="GO" id="GO:0005525">
    <property type="term" value="F:GTP binding"/>
    <property type="evidence" value="ECO:0007669"/>
    <property type="project" value="UniProtKB-UniRule"/>
</dbReference>
<dbReference type="PROSITE" id="PS51722">
    <property type="entry name" value="G_TR_2"/>
    <property type="match status" value="1"/>
</dbReference>
<dbReference type="InterPro" id="IPR035651">
    <property type="entry name" value="BipA_V"/>
</dbReference>
<dbReference type="GO" id="GO:1990904">
    <property type="term" value="C:ribonucleoprotein complex"/>
    <property type="evidence" value="ECO:0007669"/>
    <property type="project" value="TreeGrafter"/>
</dbReference>
<dbReference type="EC" id="3.6.5.-" evidence="3"/>
<evidence type="ECO:0000256" key="1">
    <source>
        <dbReference type="ARBA" id="ARBA00022741"/>
    </source>
</evidence>
<keyword evidence="3" id="KW-0378">Hydrolase</keyword>
<dbReference type="FunFam" id="2.40.50.250:FF:000001">
    <property type="entry name" value="GTP-binding protein TypA"/>
    <property type="match status" value="1"/>
</dbReference>
<keyword evidence="3" id="KW-0963">Cytoplasm</keyword>
<dbReference type="Gene3D" id="2.40.50.250">
    <property type="entry name" value="bipa protein"/>
    <property type="match status" value="1"/>
</dbReference>
<dbReference type="SMART" id="SM00838">
    <property type="entry name" value="EFG_C"/>
    <property type="match status" value="1"/>
</dbReference>
<dbReference type="NCBIfam" id="TIGR01394">
    <property type="entry name" value="TypA_BipA"/>
    <property type="match status" value="1"/>
</dbReference>
<dbReference type="InterPro" id="IPR047041">
    <property type="entry name" value="BipA_GTP-bd_dom"/>
</dbReference>
<dbReference type="Gene3D" id="3.30.70.240">
    <property type="match status" value="1"/>
</dbReference>
<reference evidence="4 5" key="1">
    <citation type="submission" date="2018-08" db="EMBL/GenBank/DDBJ databases">
        <title>A genome reference for cultivated species of the human gut microbiota.</title>
        <authorList>
            <person name="Zou Y."/>
            <person name="Xue W."/>
            <person name="Luo G."/>
        </authorList>
    </citation>
    <scope>NUCLEOTIDE SEQUENCE [LARGE SCALE GENOMIC DNA]</scope>
    <source>
        <strain evidence="4 5">AF14-18</strain>
    </source>
</reference>
<dbReference type="GO" id="GO:0000049">
    <property type="term" value="F:tRNA binding"/>
    <property type="evidence" value="ECO:0007669"/>
    <property type="project" value="UniProtKB-KW"/>
</dbReference>
<dbReference type="HAMAP" id="MF_00849">
    <property type="entry name" value="BipA"/>
    <property type="match status" value="1"/>
</dbReference>
<name>A0A412Z6H2_9FIRM</name>
<dbReference type="GeneID" id="23112039"/>
<evidence type="ECO:0000256" key="2">
    <source>
        <dbReference type="ARBA" id="ARBA00023134"/>
    </source>
</evidence>
<dbReference type="InterPro" id="IPR047042">
    <property type="entry name" value="BipA_II"/>
</dbReference>
<comment type="catalytic activity">
    <reaction evidence="3">
        <text>GTP + H2O = GDP + phosphate + H(+)</text>
        <dbReference type="Rhea" id="RHEA:19669"/>
        <dbReference type="ChEBI" id="CHEBI:15377"/>
        <dbReference type="ChEBI" id="CHEBI:15378"/>
        <dbReference type="ChEBI" id="CHEBI:37565"/>
        <dbReference type="ChEBI" id="CHEBI:43474"/>
        <dbReference type="ChEBI" id="CHEBI:58189"/>
    </reaction>
</comment>
<sequence length="610" mass="68147">MKMKREDVRNIAIIAHVDHGKTTLVDQLLRQSGVFRVNQEVQERVMDSNDLERERGITILSKNTAVFYKDTKINIIDTPGHADFGGEVERVLKMVDGVVLVVDAYEGPMPQTKFVLQKALDLNLSVIVCINKIDRPEARPGDVIDETLELMMDLDATDEQLDCPFIYASARGGFAKYKIEDPEADMSPLFETIINHIPAPEGDPDAETQVLISTIDYNEFVGRIGIGRVDNGGLKVNQECVLVNHHEPDKFKKIKIGKLYEFDGLKRVEVQEAGIGSIVAISGIADIHIGDTICTPNNPESIPFQKISEPTIAMYFMVNDSPLAGQEGKYITSRHLRDRLFRELNTDVSLRVEETDSADCFKVSGRGELHLSVLIENMRREGFEFAVSKAEVLYKYDERNRKLEPMELAYVDVPEEYTGVVIQKLTSRKGALQGMSQAAGGYSRLEFSIPSRGLIGYRGDFMTDTKGNGILNTIFDGYSEYKGDLFYRQTGSLIAFEAGEAITYGLFNAQERGTLFIGPGVKVYSGMVVGQSPKAEDIEINVCKTKKLTNTRSSSADEALKLTPPKIMSLEQALDFIDTDELLEVTPESLRIRKKILDPTLRKRASFKNK</sequence>
<dbReference type="InterPro" id="IPR000795">
    <property type="entry name" value="T_Tr_GTP-bd_dom"/>
</dbReference>
<keyword evidence="3" id="KW-0699">rRNA-binding</keyword>
<dbReference type="EMBL" id="QRZM01000005">
    <property type="protein sequence ID" value="RGV75613.1"/>
    <property type="molecule type" value="Genomic_DNA"/>
</dbReference>
<dbReference type="Pfam" id="PF21018">
    <property type="entry name" value="BipA_C"/>
    <property type="match status" value="1"/>
</dbReference>
<accession>A0A412Z6H2</accession>
<dbReference type="InterPro" id="IPR009000">
    <property type="entry name" value="Transl_B-barrel_sf"/>
</dbReference>
<dbReference type="PANTHER" id="PTHR42908:SF8">
    <property type="entry name" value="TR-TYPE G DOMAIN-CONTAINING PROTEIN"/>
    <property type="match status" value="1"/>
</dbReference>
<protein>
    <recommendedName>
        <fullName evidence="3">Large ribosomal subunit assembly factor BipA</fullName>
        <ecNumber evidence="3">3.6.5.-</ecNumber>
    </recommendedName>
    <alternativeName>
        <fullName evidence="3">GTP-binding protein BipA</fullName>
    </alternativeName>
</protein>
<dbReference type="InterPro" id="IPR006298">
    <property type="entry name" value="BipA"/>
</dbReference>
<dbReference type="GO" id="GO:0000027">
    <property type="term" value="P:ribosomal large subunit assembly"/>
    <property type="evidence" value="ECO:0007669"/>
    <property type="project" value="UniProtKB-UniRule"/>
</dbReference>
<dbReference type="Gene3D" id="3.30.70.870">
    <property type="entry name" value="Elongation Factor G (Translational Gtpase), domain 3"/>
    <property type="match status" value="1"/>
</dbReference>
<dbReference type="PROSITE" id="PS00301">
    <property type="entry name" value="G_TR_1"/>
    <property type="match status" value="1"/>
</dbReference>
<keyword evidence="3" id="KW-0694">RNA-binding</keyword>
<dbReference type="GO" id="GO:0003924">
    <property type="term" value="F:GTPase activity"/>
    <property type="evidence" value="ECO:0007669"/>
    <property type="project" value="UniProtKB-UniRule"/>
</dbReference>
<dbReference type="SUPFAM" id="SSF50447">
    <property type="entry name" value="Translation proteins"/>
    <property type="match status" value="1"/>
</dbReference>
<dbReference type="InterPro" id="IPR031157">
    <property type="entry name" value="G_TR_CS"/>
</dbReference>
<dbReference type="InterPro" id="IPR000640">
    <property type="entry name" value="EFG_V-like"/>
</dbReference>
<dbReference type="FunFam" id="3.30.70.240:FF:000002">
    <property type="entry name" value="GTP-binding protein TypA"/>
    <property type="match status" value="1"/>
</dbReference>
<dbReference type="NCBIfam" id="TIGR00231">
    <property type="entry name" value="small_GTP"/>
    <property type="match status" value="1"/>
</dbReference>
<dbReference type="KEGG" id="cbol:CGC65_13300"/>
<dbReference type="GO" id="GO:0043022">
    <property type="term" value="F:ribosome binding"/>
    <property type="evidence" value="ECO:0007669"/>
    <property type="project" value="UniProtKB-UniRule"/>
</dbReference>
<dbReference type="InterPro" id="IPR027417">
    <property type="entry name" value="P-loop_NTPase"/>
</dbReference>
<dbReference type="InterPro" id="IPR035647">
    <property type="entry name" value="EFG_III/V"/>
</dbReference>
<dbReference type="PRINTS" id="PR00315">
    <property type="entry name" value="ELONGATNFCT"/>
</dbReference>
<keyword evidence="1 3" id="KW-0547">Nucleotide-binding</keyword>
<proteinExistence type="inferred from homology"/>
<dbReference type="FunFam" id="3.30.70.870:FF:000003">
    <property type="entry name" value="GTP-binding protein TypA"/>
    <property type="match status" value="1"/>
</dbReference>
<dbReference type="CDD" id="cd03691">
    <property type="entry name" value="BipA_TypA_II"/>
    <property type="match status" value="1"/>
</dbReference>
<evidence type="ECO:0000313" key="4">
    <source>
        <dbReference type="EMBL" id="RGV75613.1"/>
    </source>
</evidence>
<comment type="subunit">
    <text evidence="3">Monomer.</text>
</comment>
<dbReference type="GO" id="GO:0005829">
    <property type="term" value="C:cytosol"/>
    <property type="evidence" value="ECO:0007669"/>
    <property type="project" value="TreeGrafter"/>
</dbReference>
<keyword evidence="3" id="KW-0690">Ribosome biogenesis</keyword>
<organism evidence="4 5">
    <name type="scientific">Enterocloster bolteae</name>
    <dbReference type="NCBI Taxonomy" id="208479"/>
    <lineage>
        <taxon>Bacteria</taxon>
        <taxon>Bacillati</taxon>
        <taxon>Bacillota</taxon>
        <taxon>Clostridia</taxon>
        <taxon>Lachnospirales</taxon>
        <taxon>Lachnospiraceae</taxon>
        <taxon>Enterocloster</taxon>
    </lineage>
</organism>
<dbReference type="Gene3D" id="3.40.50.300">
    <property type="entry name" value="P-loop containing nucleotide triphosphate hydrolases"/>
    <property type="match status" value="1"/>
</dbReference>
<comment type="function">
    <text evidence="3">A 50S ribosomal subunit assembly protein with GTPase activity, required for 50S subunit assembly at low temperatures, may also play a role in translation. Binds GTP and analogs. Binds the 70S ribosome between the 30S and 50S subunits, in a similar position as ribosome-bound EF-G; it contacts a number of ribosomal proteins, both rRNAs and the A-site tRNA.</text>
</comment>
<dbReference type="Pfam" id="PF03144">
    <property type="entry name" value="GTP_EFTU_D2"/>
    <property type="match status" value="1"/>
</dbReference>
<dbReference type="CDD" id="cd03710">
    <property type="entry name" value="BipA_TypA_C"/>
    <property type="match status" value="1"/>
</dbReference>
<dbReference type="InterPro" id="IPR047043">
    <property type="entry name" value="BipA_III"/>
</dbReference>
<dbReference type="RefSeq" id="WP_002567373.1">
    <property type="nucleotide sequence ID" value="NZ_BAABZS010000001.1"/>
</dbReference>
<evidence type="ECO:0000256" key="3">
    <source>
        <dbReference type="HAMAP-Rule" id="MF_00849"/>
    </source>
</evidence>
<dbReference type="FunFam" id="3.40.50.300:FF:000055">
    <property type="entry name" value="GTP-binding protein TypA"/>
    <property type="match status" value="1"/>
</dbReference>
<feature type="binding site" evidence="3">
    <location>
        <begin position="131"/>
        <end position="134"/>
    </location>
    <ligand>
        <name>GTP</name>
        <dbReference type="ChEBI" id="CHEBI:37565"/>
    </ligand>
</feature>
<dbReference type="InterPro" id="IPR042116">
    <property type="entry name" value="TypA/BipA_C"/>
</dbReference>
<comment type="subcellular location">
    <subcellularLocation>
        <location evidence="3">Cytoplasm</location>
    </subcellularLocation>
    <text evidence="3">Binds to ribosomes.</text>
</comment>
<dbReference type="Gene3D" id="2.40.30.10">
    <property type="entry name" value="Translation factors"/>
    <property type="match status" value="1"/>
</dbReference>
<dbReference type="GO" id="GO:0019843">
    <property type="term" value="F:rRNA binding"/>
    <property type="evidence" value="ECO:0007669"/>
    <property type="project" value="UniProtKB-KW"/>
</dbReference>
<comment type="caution">
    <text evidence="4">The sequence shown here is derived from an EMBL/GenBank/DDBJ whole genome shotgun (WGS) entry which is preliminary data.</text>
</comment>
<dbReference type="Proteomes" id="UP000284543">
    <property type="component" value="Unassembled WGS sequence"/>
</dbReference>
<dbReference type="SUPFAM" id="SSF52540">
    <property type="entry name" value="P-loop containing nucleoside triphosphate hydrolases"/>
    <property type="match status" value="1"/>
</dbReference>
<comment type="similarity">
    <text evidence="3">Belongs to the TRAFAC class translation factor GTPase superfamily. Classic translation factor GTPase family. BipA subfamily.</text>
</comment>
<dbReference type="PANTHER" id="PTHR42908">
    <property type="entry name" value="TRANSLATION ELONGATION FACTOR-RELATED"/>
    <property type="match status" value="1"/>
</dbReference>
<dbReference type="Pfam" id="PF00009">
    <property type="entry name" value="GTP_EFTU"/>
    <property type="match status" value="1"/>
</dbReference>
<keyword evidence="2 3" id="KW-0342">GTP-binding</keyword>